<evidence type="ECO:0000313" key="2">
    <source>
        <dbReference type="Proteomes" id="UP000199579"/>
    </source>
</evidence>
<sequence length="197" mass="22188">MNRPTVHTVELYPGAPERHEVVLLRDYEALHRKLDNAQQAAPVDVPDEREAFEQWIDSYGWPIQRRSDGDTRYYEDPTTQLGWEAWKARALLAAAPTQPAQQPVAEVVPQLVDDGYLVPKHAKLILDIPVETKLYAAPPAPEHPANAHLEWVGQVMTQAQVFASAWSLVGGRFDAGDGLKHAEEEKRRLREMLEAGQ</sequence>
<dbReference type="Proteomes" id="UP000199579">
    <property type="component" value="Unassembled WGS sequence"/>
</dbReference>
<protein>
    <submittedName>
        <fullName evidence="1">Uncharacterized protein</fullName>
    </submittedName>
</protein>
<proteinExistence type="predicted"/>
<dbReference type="Pfam" id="PF26207">
    <property type="entry name" value="Phage_phiTE_015"/>
    <property type="match status" value="1"/>
</dbReference>
<evidence type="ECO:0000313" key="1">
    <source>
        <dbReference type="EMBL" id="SFK45856.1"/>
    </source>
</evidence>
<accession>A0A1I3ZQA8</accession>
<dbReference type="InterPro" id="IPR058601">
    <property type="entry name" value="Phage_phiTE_015-like"/>
</dbReference>
<reference evidence="1 2" key="1">
    <citation type="submission" date="2016-10" db="EMBL/GenBank/DDBJ databases">
        <authorList>
            <person name="de Groot N.N."/>
        </authorList>
    </citation>
    <scope>NUCLEOTIDE SEQUENCE [LARGE SCALE GENOMIC DNA]</scope>
    <source>
        <strain evidence="1 2">DSM 381</strain>
    </source>
</reference>
<gene>
    <name evidence="1" type="ORF">SAMN04244574_00692</name>
</gene>
<dbReference type="AlphaFoldDB" id="A0A1I3ZQA8"/>
<dbReference type="EMBL" id="FOSX01000006">
    <property type="protein sequence ID" value="SFK45856.1"/>
    <property type="molecule type" value="Genomic_DNA"/>
</dbReference>
<name>A0A1I3ZQA8_9GAMM</name>
<organism evidence="1 2">
    <name type="scientific">Azotobacter beijerinckii</name>
    <dbReference type="NCBI Taxonomy" id="170623"/>
    <lineage>
        <taxon>Bacteria</taxon>
        <taxon>Pseudomonadati</taxon>
        <taxon>Pseudomonadota</taxon>
        <taxon>Gammaproteobacteria</taxon>
        <taxon>Pseudomonadales</taxon>
        <taxon>Pseudomonadaceae</taxon>
        <taxon>Azotobacter</taxon>
    </lineage>
</organism>